<organism evidence="8 9">
    <name type="scientific">Deinococcus maricopensis (strain DSM 21211 / LMG 22137 / NRRL B-23946 / LB-34)</name>
    <dbReference type="NCBI Taxonomy" id="709986"/>
    <lineage>
        <taxon>Bacteria</taxon>
        <taxon>Thermotogati</taxon>
        <taxon>Deinococcota</taxon>
        <taxon>Deinococci</taxon>
        <taxon>Deinococcales</taxon>
        <taxon>Deinococcaceae</taxon>
        <taxon>Deinococcus</taxon>
    </lineage>
</organism>
<feature type="transmembrane region" description="Helical" evidence="6">
    <location>
        <begin position="257"/>
        <end position="278"/>
    </location>
</feature>
<keyword evidence="3" id="KW-0418">Kinase</keyword>
<dbReference type="OrthoDB" id="59682at2"/>
<evidence type="ECO:0000256" key="6">
    <source>
        <dbReference type="SAM" id="Phobius"/>
    </source>
</evidence>
<dbReference type="EMBL" id="CP002454">
    <property type="protein sequence ID" value="ADV65810.1"/>
    <property type="molecule type" value="Genomic_DNA"/>
</dbReference>
<keyword evidence="1" id="KW-0808">Transferase</keyword>
<sequence length="551" mass="58531" precursor="true">MNDLHTPDVIDLTRSWQALQRSAWIMLLCAAVVGGAVYALFKQQTPIYEASTILLSASNQTGNQTVNSTLVSAPPLPPGALEGALSNINVIRDINVGVRSITSLSPAERNELQRDLVAGATGQGHVIRVTGSTDIYGNGTYTLQARHPNARVAARLANLATDALVAWDAQRGREKVTSARRALEAQLRDLETRLQREGPLGATLTRNQRLLLDQRANRTDELNNLLALERAVVGSLAVVAPAVPPVTPVEPRPTRNAIIAGLFALFVSGAFVLARAALTRTITSDADLHALNLRLIGEVPRLRRAHQGQSLLAMMHRGKATDSVAYLANAVRAQLPERPNIILMTSLLPGDGKSTLSAGLASSLAASGQRTLLLEADLRHPTQRSLWGIAADTADWVNMPGAAPFPGEEARDLQAALLNPAAAQAMKLRDNLHLIVTPTQLSSSVRLNTDAFAAALRIWSPAYDVVVIDAPPVLAVADPLAIAPHVGGVLIVLEPGKAPARGVQRLLDALELANANVLGVAFNKINPRHAGSAYGYGYGYGADARPTRRGA</sequence>
<feature type="domain" description="AAA" evidence="7">
    <location>
        <begin position="343"/>
        <end position="513"/>
    </location>
</feature>
<reference evidence="9" key="2">
    <citation type="submission" date="2011-01" db="EMBL/GenBank/DDBJ databases">
        <title>The complete genome of Deinococcus maricopensis DSM 21211.</title>
        <authorList>
            <consortium name="US DOE Joint Genome Institute (JGI-PGF)"/>
            <person name="Lucas S."/>
            <person name="Copeland A."/>
            <person name="Lapidus A."/>
            <person name="Goodwin L."/>
            <person name="Pitluck S."/>
            <person name="Kyrpides N."/>
            <person name="Mavromatis K."/>
            <person name="Pagani I."/>
            <person name="Ivanova N."/>
            <person name="Ovchinnikova G."/>
            <person name="Zeytun A."/>
            <person name="Detter J.C."/>
            <person name="Han C."/>
            <person name="Land M."/>
            <person name="Hauser L."/>
            <person name="Markowitz V."/>
            <person name="Cheng J.-F."/>
            <person name="Hugenholtz P."/>
            <person name="Woyke T."/>
            <person name="Wu D."/>
            <person name="Pukall R."/>
            <person name="Gehrich-Schroeter G."/>
            <person name="Brambilla E."/>
            <person name="Klenk H.-P."/>
            <person name="Eisen J.A."/>
        </authorList>
    </citation>
    <scope>NUCLEOTIDE SEQUENCE [LARGE SCALE GENOMIC DNA]</scope>
    <source>
        <strain evidence="9">DSM 21211 / LMG 22137 / NRRL B-23946 / LB-34</strain>
    </source>
</reference>
<dbReference type="InterPro" id="IPR050445">
    <property type="entry name" value="Bact_polysacc_biosynth/exp"/>
</dbReference>
<evidence type="ECO:0000256" key="1">
    <source>
        <dbReference type="ARBA" id="ARBA00022679"/>
    </source>
</evidence>
<feature type="transmembrane region" description="Helical" evidence="6">
    <location>
        <begin position="22"/>
        <end position="41"/>
    </location>
</feature>
<dbReference type="AlphaFoldDB" id="E8U3D9"/>
<dbReference type="InterPro" id="IPR027417">
    <property type="entry name" value="P-loop_NTPase"/>
</dbReference>
<keyword evidence="9" id="KW-1185">Reference proteome</keyword>
<evidence type="ECO:0000256" key="4">
    <source>
        <dbReference type="ARBA" id="ARBA00022840"/>
    </source>
</evidence>
<dbReference type="PANTHER" id="PTHR32309">
    <property type="entry name" value="TYROSINE-PROTEIN KINASE"/>
    <property type="match status" value="1"/>
</dbReference>
<dbReference type="PANTHER" id="PTHR32309:SF31">
    <property type="entry name" value="CAPSULAR EXOPOLYSACCHARIDE FAMILY"/>
    <property type="match status" value="1"/>
</dbReference>
<dbReference type="eggNOG" id="COG0489">
    <property type="taxonomic scope" value="Bacteria"/>
</dbReference>
<dbReference type="SUPFAM" id="SSF52540">
    <property type="entry name" value="P-loop containing nucleoside triphosphate hydrolases"/>
    <property type="match status" value="1"/>
</dbReference>
<dbReference type="KEGG" id="dmr:Deima_0146"/>
<dbReference type="InterPro" id="IPR005702">
    <property type="entry name" value="Wzc-like_C"/>
</dbReference>
<dbReference type="CDD" id="cd05387">
    <property type="entry name" value="BY-kinase"/>
    <property type="match status" value="1"/>
</dbReference>
<keyword evidence="5" id="KW-0829">Tyrosine-protein kinase</keyword>
<name>E8U3D9_DEIML</name>
<accession>E8U3D9</accession>
<evidence type="ECO:0000256" key="2">
    <source>
        <dbReference type="ARBA" id="ARBA00022741"/>
    </source>
</evidence>
<keyword evidence="6" id="KW-1133">Transmembrane helix</keyword>
<dbReference type="HOGENOM" id="CLU_037750_0_0_0"/>
<evidence type="ECO:0000256" key="5">
    <source>
        <dbReference type="ARBA" id="ARBA00023137"/>
    </source>
</evidence>
<dbReference type="InterPro" id="IPR025669">
    <property type="entry name" value="AAA_dom"/>
</dbReference>
<dbReference type="eggNOG" id="COG3206">
    <property type="taxonomic scope" value="Bacteria"/>
</dbReference>
<evidence type="ECO:0000313" key="8">
    <source>
        <dbReference type="EMBL" id="ADV65810.1"/>
    </source>
</evidence>
<gene>
    <name evidence="8" type="ordered locus">Deima_0146</name>
</gene>
<reference evidence="8 9" key="1">
    <citation type="journal article" date="2011" name="Stand. Genomic Sci.">
        <title>Complete genome sequence of Deinococcus maricopensis type strain (LB-34).</title>
        <authorList>
            <person name="Pukall R."/>
            <person name="Zeytun A."/>
            <person name="Lucas S."/>
            <person name="Lapidus A."/>
            <person name="Hammon N."/>
            <person name="Deshpande S."/>
            <person name="Nolan M."/>
            <person name="Cheng J.F."/>
            <person name="Pitluck S."/>
            <person name="Liolios K."/>
            <person name="Pagani I."/>
            <person name="Mikhailova N."/>
            <person name="Ivanova N."/>
            <person name="Mavromatis K."/>
            <person name="Pati A."/>
            <person name="Tapia R."/>
            <person name="Han C."/>
            <person name="Goodwin L."/>
            <person name="Chen A."/>
            <person name="Palaniappan K."/>
            <person name="Land M."/>
            <person name="Hauser L."/>
            <person name="Chang Y.J."/>
            <person name="Jeffries C.D."/>
            <person name="Brambilla E.M."/>
            <person name="Rohde M."/>
            <person name="Goker M."/>
            <person name="Detter J.C."/>
            <person name="Woyke T."/>
            <person name="Bristow J."/>
            <person name="Eisen J.A."/>
            <person name="Markowitz V."/>
            <person name="Hugenholtz P."/>
            <person name="Kyrpides N.C."/>
            <person name="Klenk H.P."/>
        </authorList>
    </citation>
    <scope>NUCLEOTIDE SEQUENCE [LARGE SCALE GENOMIC DNA]</scope>
    <source>
        <strain evidence="9">DSM 21211 / LMG 22137 / NRRL B-23946 / LB-34</strain>
    </source>
</reference>
<proteinExistence type="predicted"/>
<keyword evidence="4" id="KW-0067">ATP-binding</keyword>
<evidence type="ECO:0000256" key="3">
    <source>
        <dbReference type="ARBA" id="ARBA00022777"/>
    </source>
</evidence>
<protein>
    <submittedName>
        <fullName evidence="8">Lipopolysaccharide biosynthesis protein</fullName>
    </submittedName>
</protein>
<keyword evidence="2" id="KW-0547">Nucleotide-binding</keyword>
<evidence type="ECO:0000313" key="9">
    <source>
        <dbReference type="Proteomes" id="UP000008635"/>
    </source>
</evidence>
<evidence type="ECO:0000259" key="7">
    <source>
        <dbReference type="Pfam" id="PF13614"/>
    </source>
</evidence>
<keyword evidence="6" id="KW-0812">Transmembrane</keyword>
<dbReference type="RefSeq" id="WP_013555315.1">
    <property type="nucleotide sequence ID" value="NC_014958.1"/>
</dbReference>
<dbReference type="Proteomes" id="UP000008635">
    <property type="component" value="Chromosome"/>
</dbReference>
<keyword evidence="6" id="KW-0472">Membrane</keyword>
<dbReference type="Gene3D" id="3.40.50.300">
    <property type="entry name" value="P-loop containing nucleotide triphosphate hydrolases"/>
    <property type="match status" value="1"/>
</dbReference>
<dbReference type="STRING" id="709986.Deima_0146"/>
<dbReference type="Pfam" id="PF13614">
    <property type="entry name" value="AAA_31"/>
    <property type="match status" value="1"/>
</dbReference>